<dbReference type="PROSITE" id="PS51729">
    <property type="entry name" value="GNAT_YJDJ"/>
    <property type="match status" value="1"/>
</dbReference>
<keyword evidence="2" id="KW-0808">Transferase</keyword>
<comment type="caution">
    <text evidence="2">The sequence shown here is derived from an EMBL/GenBank/DDBJ whole genome shotgun (WGS) entry which is preliminary data.</text>
</comment>
<name>A0ABV9PVT1_9ACTN</name>
<evidence type="ECO:0000259" key="1">
    <source>
        <dbReference type="PROSITE" id="PS51729"/>
    </source>
</evidence>
<sequence>MSGDSGSAEDIRVREDQVAGRFEILVDDVVAGFADYQDAPGTGTAPGVRTFPHTVVATEFGGRGLAGRMIGEALQQTRDKGLRVNPTCSFVARYIEKHPDSADLA</sequence>
<feature type="domain" description="N-acetyltransferase" evidence="1">
    <location>
        <begin position="14"/>
        <end position="105"/>
    </location>
</feature>
<organism evidence="2 3">
    <name type="scientific">Dietzia aurantiaca</name>
    <dbReference type="NCBI Taxonomy" id="983873"/>
    <lineage>
        <taxon>Bacteria</taxon>
        <taxon>Bacillati</taxon>
        <taxon>Actinomycetota</taxon>
        <taxon>Actinomycetes</taxon>
        <taxon>Mycobacteriales</taxon>
        <taxon>Dietziaceae</taxon>
        <taxon>Dietzia</taxon>
    </lineage>
</organism>
<evidence type="ECO:0000313" key="2">
    <source>
        <dbReference type="EMBL" id="MFC4756404.1"/>
    </source>
</evidence>
<dbReference type="Pfam" id="PF14542">
    <property type="entry name" value="Acetyltransf_CG"/>
    <property type="match status" value="1"/>
</dbReference>
<dbReference type="EC" id="2.3.1.-" evidence="2"/>
<proteinExistence type="predicted"/>
<keyword evidence="3" id="KW-1185">Reference proteome</keyword>
<reference evidence="3" key="1">
    <citation type="journal article" date="2019" name="Int. J. Syst. Evol. Microbiol.">
        <title>The Global Catalogue of Microorganisms (GCM) 10K type strain sequencing project: providing services to taxonomists for standard genome sequencing and annotation.</title>
        <authorList>
            <consortium name="The Broad Institute Genomics Platform"/>
            <consortium name="The Broad Institute Genome Sequencing Center for Infectious Disease"/>
            <person name="Wu L."/>
            <person name="Ma J."/>
        </authorList>
    </citation>
    <scope>NUCLEOTIDE SEQUENCE [LARGE SCALE GENOMIC DNA]</scope>
    <source>
        <strain evidence="3">JCM 11882</strain>
    </source>
</reference>
<gene>
    <name evidence="2" type="ORF">ACFO7U_16655</name>
</gene>
<keyword evidence="2" id="KW-0012">Acyltransferase</keyword>
<dbReference type="InterPro" id="IPR016181">
    <property type="entry name" value="Acyl_CoA_acyltransferase"/>
</dbReference>
<dbReference type="Proteomes" id="UP001595836">
    <property type="component" value="Unassembled WGS sequence"/>
</dbReference>
<dbReference type="PANTHER" id="PTHR31435">
    <property type="entry name" value="PROTEIN NATD1"/>
    <property type="match status" value="1"/>
</dbReference>
<accession>A0ABV9PVT1</accession>
<dbReference type="PANTHER" id="PTHR31435:SF10">
    <property type="entry name" value="BSR4717 PROTEIN"/>
    <property type="match status" value="1"/>
</dbReference>
<dbReference type="EMBL" id="JBHSHP010000060">
    <property type="protein sequence ID" value="MFC4756404.1"/>
    <property type="molecule type" value="Genomic_DNA"/>
</dbReference>
<dbReference type="InterPro" id="IPR045057">
    <property type="entry name" value="Gcn5-rel_NAT"/>
</dbReference>
<protein>
    <submittedName>
        <fullName evidence="2">GNAT family N-acetyltransferase</fullName>
        <ecNumber evidence="2">2.3.1.-</ecNumber>
    </submittedName>
</protein>
<dbReference type="Gene3D" id="3.40.630.30">
    <property type="match status" value="1"/>
</dbReference>
<dbReference type="InterPro" id="IPR031165">
    <property type="entry name" value="GNAT_YJDJ"/>
</dbReference>
<dbReference type="GO" id="GO:0016746">
    <property type="term" value="F:acyltransferase activity"/>
    <property type="evidence" value="ECO:0007669"/>
    <property type="project" value="UniProtKB-KW"/>
</dbReference>
<evidence type="ECO:0000313" key="3">
    <source>
        <dbReference type="Proteomes" id="UP001595836"/>
    </source>
</evidence>
<dbReference type="RefSeq" id="WP_344992986.1">
    <property type="nucleotide sequence ID" value="NZ_BAABCD010000020.1"/>
</dbReference>
<dbReference type="SUPFAM" id="SSF55729">
    <property type="entry name" value="Acyl-CoA N-acyltransferases (Nat)"/>
    <property type="match status" value="1"/>
</dbReference>